<evidence type="ECO:0000313" key="2">
    <source>
        <dbReference type="Proteomes" id="UP000001955"/>
    </source>
</evidence>
<name>I2BBC2_SHIBC</name>
<dbReference type="KEGG" id="ebt:EBL_c27550"/>
<accession>I2BBC2</accession>
<gene>
    <name evidence="1" type="ordered locus">EBL_c27550</name>
</gene>
<proteinExistence type="predicted"/>
<dbReference type="STRING" id="630626.EBL_c27550"/>
<organism evidence="1 2">
    <name type="scientific">Shimwellia blattae (strain ATCC 29907 / DSM 4481 / JCM 1650 / NBRC 105725 / CDC 9005-74)</name>
    <name type="common">Escherichia blattae</name>
    <dbReference type="NCBI Taxonomy" id="630626"/>
    <lineage>
        <taxon>Bacteria</taxon>
        <taxon>Pseudomonadati</taxon>
        <taxon>Pseudomonadota</taxon>
        <taxon>Gammaproteobacteria</taxon>
        <taxon>Enterobacterales</taxon>
        <taxon>Enterobacteriaceae</taxon>
        <taxon>Shimwellia</taxon>
    </lineage>
</organism>
<dbReference type="AlphaFoldDB" id="I2BBC2"/>
<dbReference type="HOGENOM" id="CLU_2958226_0_0_6"/>
<reference evidence="1 2" key="1">
    <citation type="journal article" date="2012" name="J. Bacteriol.">
        <title>Complete genome sequence of the B12-producing Shimwellia blattae strain DSM 4481, isolated from a cockroach.</title>
        <authorList>
            <person name="Brzuszkiewicz E."/>
            <person name="Waschkowitz T."/>
            <person name="Wiezer A."/>
            <person name="Daniel R."/>
        </authorList>
    </citation>
    <scope>NUCLEOTIDE SEQUENCE [LARGE SCALE GENOMIC DNA]</scope>
    <source>
        <strain evidence="2">ATCC 29907 / DSM 4481 / JCM 1650 / NBRC 105725 / CDC 9005-74</strain>
    </source>
</reference>
<keyword evidence="2" id="KW-1185">Reference proteome</keyword>
<protein>
    <submittedName>
        <fullName evidence="1">Uncharacterized protein</fullName>
    </submittedName>
</protein>
<evidence type="ECO:0000313" key="1">
    <source>
        <dbReference type="EMBL" id="AFJ47826.1"/>
    </source>
</evidence>
<dbReference type="Proteomes" id="UP000001955">
    <property type="component" value="Chromosome"/>
</dbReference>
<dbReference type="EMBL" id="CP001560">
    <property type="protein sequence ID" value="AFJ47826.1"/>
    <property type="molecule type" value="Genomic_DNA"/>
</dbReference>
<sequence length="59" mass="6998">MFLICFSVVNENNTPESAAHHRRHLPHNAMIYNHKIMIIKLKTKESPPCNRFHKQSHSY</sequence>